<evidence type="ECO:0000313" key="1">
    <source>
        <dbReference type="EMBL" id="MDG4946965.1"/>
    </source>
</evidence>
<keyword evidence="2" id="KW-1185">Reference proteome</keyword>
<proteinExistence type="predicted"/>
<dbReference type="Proteomes" id="UP001152599">
    <property type="component" value="Unassembled WGS sequence"/>
</dbReference>
<dbReference type="GO" id="GO:0043165">
    <property type="term" value="P:Gram-negative-bacterium-type cell outer membrane assembly"/>
    <property type="evidence" value="ECO:0007669"/>
    <property type="project" value="InterPro"/>
</dbReference>
<dbReference type="EMBL" id="JANCMU010000008">
    <property type="protein sequence ID" value="MDG4946965.1"/>
    <property type="molecule type" value="Genomic_DNA"/>
</dbReference>
<gene>
    <name evidence="1" type="primary">lptE</name>
    <name evidence="1" type="ORF">NMK71_11130</name>
</gene>
<name>A0A9X4RWD9_9FLAO</name>
<reference evidence="1" key="1">
    <citation type="submission" date="2022-07" db="EMBL/GenBank/DDBJ databases">
        <title>Description and genome-wide analysis of Profundicola chukchiensis gen. nov., sp. nov., marine bacteria isolated from bottom sediments of the Chukchi Sea.</title>
        <authorList>
            <person name="Romanenko L."/>
            <person name="Otstavnykh N."/>
            <person name="Kurilenko V."/>
            <person name="Eremeev V."/>
            <person name="Velansky P."/>
            <person name="Mikhailov V."/>
            <person name="Isaeva M."/>
        </authorList>
    </citation>
    <scope>NUCLEOTIDE SEQUENCE</scope>
    <source>
        <strain evidence="1">KMM 9713</strain>
    </source>
</reference>
<dbReference type="RefSeq" id="WP_304417839.1">
    <property type="nucleotide sequence ID" value="NZ_JANAIE010000009.1"/>
</dbReference>
<evidence type="ECO:0000313" key="2">
    <source>
        <dbReference type="Proteomes" id="UP001152599"/>
    </source>
</evidence>
<dbReference type="AlphaFoldDB" id="A0A9X4RWD9"/>
<comment type="caution">
    <text evidence="1">The sequence shown here is derived from an EMBL/GenBank/DDBJ whole genome shotgun (WGS) entry which is preliminary data.</text>
</comment>
<dbReference type="Pfam" id="PF04390">
    <property type="entry name" value="LptE"/>
    <property type="match status" value="1"/>
</dbReference>
<accession>A0A9X4RWD9</accession>
<dbReference type="PROSITE" id="PS51257">
    <property type="entry name" value="PROKAR_LIPOPROTEIN"/>
    <property type="match status" value="1"/>
</dbReference>
<sequence>MNFRNFSLILLSLFLFISCYSFTGSSLDPRIKTIKIDKFPNYSAYQNPNYSQEFTNDLQLRFDQRTNLILSNDESAHIKIEGEIMDYYVAPAAIVSGEQAALNRLHIQIKVRYFNTIDDSKSFTRTFSDYEDFPNNQTLQQVESSLVPDINERLIDQIFTAVVADW</sequence>
<protein>
    <submittedName>
        <fullName evidence="1">LPS assembly lipoprotein LptE</fullName>
    </submittedName>
</protein>
<dbReference type="InterPro" id="IPR007485">
    <property type="entry name" value="LPS_assembly_LptE"/>
</dbReference>
<dbReference type="GO" id="GO:0019867">
    <property type="term" value="C:outer membrane"/>
    <property type="evidence" value="ECO:0007669"/>
    <property type="project" value="InterPro"/>
</dbReference>
<keyword evidence="1" id="KW-0449">Lipoprotein</keyword>
<organism evidence="1 2">
    <name type="scientific">Profundicola chukchiensis</name>
    <dbReference type="NCBI Taxonomy" id="2961959"/>
    <lineage>
        <taxon>Bacteria</taxon>
        <taxon>Pseudomonadati</taxon>
        <taxon>Bacteroidota</taxon>
        <taxon>Flavobacteriia</taxon>
        <taxon>Flavobacteriales</taxon>
        <taxon>Weeksellaceae</taxon>
        <taxon>Profundicola</taxon>
    </lineage>
</organism>